<dbReference type="Pfam" id="PF13432">
    <property type="entry name" value="TPR_16"/>
    <property type="match status" value="1"/>
</dbReference>
<dbReference type="Pfam" id="PF13181">
    <property type="entry name" value="TPR_8"/>
    <property type="match status" value="1"/>
</dbReference>
<feature type="transmembrane region" description="Helical" evidence="1">
    <location>
        <begin position="259"/>
        <end position="281"/>
    </location>
</feature>
<evidence type="ECO:0000256" key="1">
    <source>
        <dbReference type="SAM" id="Phobius"/>
    </source>
</evidence>
<dbReference type="KEGG" id="smon:AWR27_18360"/>
<dbReference type="Gene3D" id="1.25.40.10">
    <property type="entry name" value="Tetratricopeptide repeat domain"/>
    <property type="match status" value="1"/>
</dbReference>
<dbReference type="EMBL" id="CP014263">
    <property type="protein sequence ID" value="AQG81111.1"/>
    <property type="molecule type" value="Genomic_DNA"/>
</dbReference>
<dbReference type="InterPro" id="IPR011990">
    <property type="entry name" value="TPR-like_helical_dom_sf"/>
</dbReference>
<keyword evidence="1" id="KW-0472">Membrane</keyword>
<dbReference type="SMART" id="SM00028">
    <property type="entry name" value="TPR"/>
    <property type="match status" value="4"/>
</dbReference>
<evidence type="ECO:0000313" key="3">
    <source>
        <dbReference type="Proteomes" id="UP000187941"/>
    </source>
</evidence>
<feature type="transmembrane region" description="Helical" evidence="1">
    <location>
        <begin position="230"/>
        <end position="247"/>
    </location>
</feature>
<protein>
    <submittedName>
        <fullName evidence="2">Uncharacterized protein</fullName>
    </submittedName>
</protein>
<dbReference type="AlphaFoldDB" id="A0A1P9X0E1"/>
<sequence>MEILITVAVISYIIYLRYYADLRTPSDKELDRLQVGVKLYNSNQIESAFAYFDQVIRQHPQWSMAYLYRARCHLKLGDTDAALADLRTAGSYDNTVADIHTETGRILYDRHDYDAAFTEFDKAIFHAQGRDAMPYYWRGRTRQKLGQSQEAEQDLEQATALEEQSRTTSGKTDNQPTSFFDKRLLTNAAFVLLHSVVLLYVVKQSPVIHWPYLMAAVSAAAIGFAEPRKGWSLAILQAAALWIGYQFTDAPDNGGERELEAFCLYGSMILTFIGSFIGSVLKRAMAK</sequence>
<keyword evidence="1" id="KW-0812">Transmembrane</keyword>
<accession>A0A1P9X0E1</accession>
<dbReference type="OrthoDB" id="935503at2"/>
<feature type="transmembrane region" description="Helical" evidence="1">
    <location>
        <begin position="208"/>
        <end position="225"/>
    </location>
</feature>
<name>A0A1P9X0E1_9BACT</name>
<keyword evidence="3" id="KW-1185">Reference proteome</keyword>
<dbReference type="SUPFAM" id="SSF48452">
    <property type="entry name" value="TPR-like"/>
    <property type="match status" value="1"/>
</dbReference>
<proteinExistence type="predicted"/>
<dbReference type="InterPro" id="IPR019734">
    <property type="entry name" value="TPR_rpt"/>
</dbReference>
<dbReference type="PANTHER" id="PTHR45153">
    <property type="entry name" value="TETRATRICOPEPTIDE REPEAT PROTEIN 16"/>
    <property type="match status" value="1"/>
</dbReference>
<dbReference type="STRING" id="1178516.AWR27_18360"/>
<dbReference type="Proteomes" id="UP000187941">
    <property type="component" value="Chromosome"/>
</dbReference>
<organism evidence="2 3">
    <name type="scientific">Spirosoma montaniterrae</name>
    <dbReference type="NCBI Taxonomy" id="1178516"/>
    <lineage>
        <taxon>Bacteria</taxon>
        <taxon>Pseudomonadati</taxon>
        <taxon>Bacteroidota</taxon>
        <taxon>Cytophagia</taxon>
        <taxon>Cytophagales</taxon>
        <taxon>Cytophagaceae</taxon>
        <taxon>Spirosoma</taxon>
    </lineage>
</organism>
<reference evidence="2 3" key="1">
    <citation type="submission" date="2016-01" db="EMBL/GenBank/DDBJ databases">
        <authorList>
            <person name="Oliw E.H."/>
        </authorList>
    </citation>
    <scope>NUCLEOTIDE SEQUENCE [LARGE SCALE GENOMIC DNA]</scope>
    <source>
        <strain evidence="2 3">DY10</strain>
    </source>
</reference>
<gene>
    <name evidence="2" type="ORF">AWR27_18360</name>
</gene>
<keyword evidence="1" id="KW-1133">Transmembrane helix</keyword>
<feature type="transmembrane region" description="Helical" evidence="1">
    <location>
        <begin position="184"/>
        <end position="202"/>
    </location>
</feature>
<dbReference type="RefSeq" id="WP_077132574.1">
    <property type="nucleotide sequence ID" value="NZ_CP014263.1"/>
</dbReference>
<evidence type="ECO:0000313" key="2">
    <source>
        <dbReference type="EMBL" id="AQG81111.1"/>
    </source>
</evidence>
<dbReference type="PANTHER" id="PTHR45153:SF1">
    <property type="entry name" value="TETRATRICOPEPTIDE REPEAT PROTEIN 16"/>
    <property type="match status" value="1"/>
</dbReference>